<keyword evidence="1" id="KW-1133">Transmembrane helix</keyword>
<dbReference type="InParanoid" id="A0A401GM44"/>
<gene>
    <name evidence="2" type="ORF">SCP_0503250</name>
</gene>
<proteinExistence type="predicted"/>
<comment type="caution">
    <text evidence="2">The sequence shown here is derived from an EMBL/GenBank/DDBJ whole genome shotgun (WGS) entry which is preliminary data.</text>
</comment>
<reference evidence="2 3" key="1">
    <citation type="journal article" date="2018" name="Sci. Rep.">
        <title>Genome sequence of the cauliflower mushroom Sparassis crispa (Hanabiratake) and its association with beneficial usage.</title>
        <authorList>
            <person name="Kiyama R."/>
            <person name="Furutani Y."/>
            <person name="Kawaguchi K."/>
            <person name="Nakanishi T."/>
        </authorList>
    </citation>
    <scope>NUCLEOTIDE SEQUENCE [LARGE SCALE GENOMIC DNA]</scope>
</reference>
<feature type="transmembrane region" description="Helical" evidence="1">
    <location>
        <begin position="12"/>
        <end position="36"/>
    </location>
</feature>
<sequence length="72" mass="7834">MEKSNDDNGAPAFNSSSASLFVDVAFIFTVLMQFIFSERTTSVCMWSATAMYFPVRPSQLRSSAAALRAASV</sequence>
<name>A0A401GM44_9APHY</name>
<keyword evidence="1" id="KW-0812">Transmembrane</keyword>
<protein>
    <submittedName>
        <fullName evidence="2">Uncharacterized protein</fullName>
    </submittedName>
</protein>
<organism evidence="2 3">
    <name type="scientific">Sparassis crispa</name>
    <dbReference type="NCBI Taxonomy" id="139825"/>
    <lineage>
        <taxon>Eukaryota</taxon>
        <taxon>Fungi</taxon>
        <taxon>Dikarya</taxon>
        <taxon>Basidiomycota</taxon>
        <taxon>Agaricomycotina</taxon>
        <taxon>Agaricomycetes</taxon>
        <taxon>Polyporales</taxon>
        <taxon>Sparassidaceae</taxon>
        <taxon>Sparassis</taxon>
    </lineage>
</organism>
<dbReference type="GeneID" id="38780194"/>
<keyword evidence="1" id="KW-0472">Membrane</keyword>
<evidence type="ECO:0000256" key="1">
    <source>
        <dbReference type="SAM" id="Phobius"/>
    </source>
</evidence>
<accession>A0A401GM44</accession>
<dbReference type="EMBL" id="BFAD01000005">
    <property type="protein sequence ID" value="GBE83277.1"/>
    <property type="molecule type" value="Genomic_DNA"/>
</dbReference>
<evidence type="ECO:0000313" key="3">
    <source>
        <dbReference type="Proteomes" id="UP000287166"/>
    </source>
</evidence>
<dbReference type="Proteomes" id="UP000287166">
    <property type="component" value="Unassembled WGS sequence"/>
</dbReference>
<dbReference type="RefSeq" id="XP_027614190.1">
    <property type="nucleotide sequence ID" value="XM_027758389.1"/>
</dbReference>
<dbReference type="AlphaFoldDB" id="A0A401GM44"/>
<evidence type="ECO:0000313" key="2">
    <source>
        <dbReference type="EMBL" id="GBE83277.1"/>
    </source>
</evidence>
<keyword evidence="3" id="KW-1185">Reference proteome</keyword>